<feature type="region of interest" description="Disordered" evidence="1">
    <location>
        <begin position="55"/>
        <end position="82"/>
    </location>
</feature>
<dbReference type="OrthoDB" id="10045182at2759"/>
<accession>A0A087U1F2</accession>
<name>A0A087U1F2_STEMI</name>
<feature type="non-terminal residue" evidence="2">
    <location>
        <position position="82"/>
    </location>
</feature>
<proteinExistence type="predicted"/>
<dbReference type="STRING" id="407821.A0A087U1F2"/>
<dbReference type="AlphaFoldDB" id="A0A087U1F2"/>
<sequence>MSETAHLVGCSCAVVVSIYQKWCMDGETTSRRCIDSRGQEKLLCIVRRDRRATSAEINTSYNSDDPDSVSQHNVQHMGLHSK</sequence>
<keyword evidence="3" id="KW-1185">Reference proteome</keyword>
<organism evidence="2 3">
    <name type="scientific">Stegodyphus mimosarum</name>
    <name type="common">African social velvet spider</name>
    <dbReference type="NCBI Taxonomy" id="407821"/>
    <lineage>
        <taxon>Eukaryota</taxon>
        <taxon>Metazoa</taxon>
        <taxon>Ecdysozoa</taxon>
        <taxon>Arthropoda</taxon>
        <taxon>Chelicerata</taxon>
        <taxon>Arachnida</taxon>
        <taxon>Araneae</taxon>
        <taxon>Araneomorphae</taxon>
        <taxon>Entelegynae</taxon>
        <taxon>Eresoidea</taxon>
        <taxon>Eresidae</taxon>
        <taxon>Stegodyphus</taxon>
    </lineage>
</organism>
<evidence type="ECO:0000313" key="3">
    <source>
        <dbReference type="Proteomes" id="UP000054359"/>
    </source>
</evidence>
<dbReference type="Proteomes" id="UP000054359">
    <property type="component" value="Unassembled WGS sequence"/>
</dbReference>
<dbReference type="EMBL" id="KK117700">
    <property type="protein sequence ID" value="KFM71191.1"/>
    <property type="molecule type" value="Genomic_DNA"/>
</dbReference>
<reference evidence="2 3" key="1">
    <citation type="submission" date="2013-11" db="EMBL/GenBank/DDBJ databases">
        <title>Genome sequencing of Stegodyphus mimosarum.</title>
        <authorList>
            <person name="Bechsgaard J."/>
        </authorList>
    </citation>
    <scope>NUCLEOTIDE SEQUENCE [LARGE SCALE GENOMIC DNA]</scope>
</reference>
<protein>
    <submittedName>
        <fullName evidence="2">Uncharacterized protein</fullName>
    </submittedName>
</protein>
<gene>
    <name evidence="2" type="ORF">X975_03704</name>
</gene>
<dbReference type="OMA" id="RRCIDSR"/>
<evidence type="ECO:0000313" key="2">
    <source>
        <dbReference type="EMBL" id="KFM71191.1"/>
    </source>
</evidence>
<feature type="compositionally biased region" description="Polar residues" evidence="1">
    <location>
        <begin position="55"/>
        <end position="74"/>
    </location>
</feature>
<evidence type="ECO:0000256" key="1">
    <source>
        <dbReference type="SAM" id="MobiDB-lite"/>
    </source>
</evidence>